<feature type="region of interest" description="Disordered" evidence="1">
    <location>
        <begin position="1"/>
        <end position="34"/>
    </location>
</feature>
<protein>
    <submittedName>
        <fullName evidence="2">Uncharacterized protein</fullName>
    </submittedName>
</protein>
<reference evidence="2 3" key="1">
    <citation type="submission" date="2021-01" db="EMBL/GenBank/DDBJ databases">
        <title>Piscinibacter sp. Jin2 Genome sequencing and assembly.</title>
        <authorList>
            <person name="Kim I."/>
        </authorList>
    </citation>
    <scope>NUCLEOTIDE SEQUENCE [LARGE SCALE GENOMIC DNA]</scope>
    <source>
        <strain evidence="2 3">Jin2</strain>
    </source>
</reference>
<keyword evidence="3" id="KW-1185">Reference proteome</keyword>
<dbReference type="AlphaFoldDB" id="A0A9X0XFL6"/>
<name>A0A9X0XFL6_9BURK</name>
<proteinExistence type="predicted"/>
<comment type="caution">
    <text evidence="2">The sequence shown here is derived from an EMBL/GenBank/DDBJ whole genome shotgun (WGS) entry which is preliminary data.</text>
</comment>
<accession>A0A9X0XFL6</accession>
<gene>
    <name evidence="2" type="ORF">JI742_12450</name>
</gene>
<sequence length="89" mass="9818">MKVQGKHAASQLPLPDHESDIADQASRAGRAAHERALAQGRKVLMRSAEGMLIERQRQQPDRVIRTLPPGTPVQVGQVLLRRKNPGPSR</sequence>
<evidence type="ECO:0000256" key="1">
    <source>
        <dbReference type="SAM" id="MobiDB-lite"/>
    </source>
</evidence>
<dbReference type="RefSeq" id="WP_201827331.1">
    <property type="nucleotide sequence ID" value="NZ_JAERRA010000002.1"/>
</dbReference>
<evidence type="ECO:0000313" key="3">
    <source>
        <dbReference type="Proteomes" id="UP000643207"/>
    </source>
</evidence>
<evidence type="ECO:0000313" key="2">
    <source>
        <dbReference type="EMBL" id="MBL0720696.1"/>
    </source>
</evidence>
<dbReference type="EMBL" id="JAERRA010000002">
    <property type="protein sequence ID" value="MBL0720696.1"/>
    <property type="molecule type" value="Genomic_DNA"/>
</dbReference>
<dbReference type="Proteomes" id="UP000643207">
    <property type="component" value="Unassembled WGS sequence"/>
</dbReference>
<organism evidence="2 3">
    <name type="scientific">Aquariibacter lacus</name>
    <dbReference type="NCBI Taxonomy" id="2801332"/>
    <lineage>
        <taxon>Bacteria</taxon>
        <taxon>Pseudomonadati</taxon>
        <taxon>Pseudomonadota</taxon>
        <taxon>Betaproteobacteria</taxon>
        <taxon>Burkholderiales</taxon>
        <taxon>Sphaerotilaceae</taxon>
        <taxon>Aquariibacter</taxon>
    </lineage>
</organism>